<dbReference type="AlphaFoldDB" id="A0A8H6F3V2"/>
<dbReference type="Proteomes" id="UP000536275">
    <property type="component" value="Unassembled WGS sequence"/>
</dbReference>
<feature type="transmembrane region" description="Helical" evidence="1">
    <location>
        <begin position="661"/>
        <end position="683"/>
    </location>
</feature>
<proteinExistence type="predicted"/>
<sequence>MSHSDPDVALFVGLGNLPLDIIAIIIDYLPKCILPNLLYFPPIRKIVVSGMLSVVIIAKQSFRHRWNTSRYGEFRTCQCTCIWIEPKNLKQAVDQWKIYPKIVHIHDLFDQQTISKYLAEILVHVFHINGMFFAYSGSDPEQYMRDVLKFNVKYDCLRLGAFGHISELPPIAKTLVLSNTMFENYDFEGLKELEFKQDKDTDEFQMVNLSSDLEVLKIKADNLIKLSLPGNLREVMICTGQKPVEFECEEMDQLKYLKLILPFFNSFGDLGIVAANLESLELHKCYKLLYCENLHQFQHLKRLVIKDCTFFPFDLFDRESFPELTSFEYEGRIFDELDPSSEIPDSFGVFNLIFPSKLELLIIINAKFVNVTWSSLQFPDTLLKLIFFNVTFDDGYLHLGQNLEYISIHDAPKLALKSSFRVPAKADTLVLTADYMIIESMEFMYHLPKGLTNLGFLAHKMGRIMKPLTEKIKWPWWMEIFSLCGFYIDSDTLQLLNFHESGLERIYIRGGNVKKLRAEWFPIGVKNLSLPNMGIQELSDSFEEMKELNSLSLEENQLQNVNPIKLPLSLKSLDVRNCNLRVISPFLVSMLESENKDIKLNINARENWNLNVTDVRKMLKTLKKLKIIISNYSKILTNIVPYSSRMTCVYSDENYGCKDQIILMILIWIVISKNFTMEVQIVWKKKKKKITMTIKGEARNHNPKPN</sequence>
<keyword evidence="1" id="KW-1133">Transmembrane helix</keyword>
<evidence type="ECO:0000313" key="3">
    <source>
        <dbReference type="Proteomes" id="UP000536275"/>
    </source>
</evidence>
<comment type="caution">
    <text evidence="2">The sequence shown here is derived from an EMBL/GenBank/DDBJ whole genome shotgun (WGS) entry which is preliminary data.</text>
</comment>
<accession>A0A8H6F3V2</accession>
<evidence type="ECO:0000256" key="1">
    <source>
        <dbReference type="SAM" id="Phobius"/>
    </source>
</evidence>
<dbReference type="EMBL" id="JABWAD010000049">
    <property type="protein sequence ID" value="KAF6068981.1"/>
    <property type="molecule type" value="Genomic_DNA"/>
</dbReference>
<protein>
    <submittedName>
        <fullName evidence="2">Uncharacterized protein</fullName>
    </submittedName>
</protein>
<dbReference type="Gene3D" id="3.80.10.10">
    <property type="entry name" value="Ribonuclease Inhibitor"/>
    <property type="match status" value="1"/>
</dbReference>
<organism evidence="2 3">
    <name type="scientific">Candida albicans</name>
    <name type="common">Yeast</name>
    <dbReference type="NCBI Taxonomy" id="5476"/>
    <lineage>
        <taxon>Eukaryota</taxon>
        <taxon>Fungi</taxon>
        <taxon>Dikarya</taxon>
        <taxon>Ascomycota</taxon>
        <taxon>Saccharomycotina</taxon>
        <taxon>Pichiomycetes</taxon>
        <taxon>Debaryomycetaceae</taxon>
        <taxon>Candida/Lodderomyces clade</taxon>
        <taxon>Candida</taxon>
    </lineage>
</organism>
<reference evidence="2 3" key="1">
    <citation type="submission" date="2020-03" db="EMBL/GenBank/DDBJ databases">
        <title>FDA dAtabase for Regulatory Grade micrObial Sequences (FDA-ARGOS): Supporting development and validation of Infectious Disease Dx tests.</title>
        <authorList>
            <person name="Campos J."/>
            <person name="Goldberg B."/>
            <person name="Tallon L."/>
            <person name="Sadzewicz L."/>
            <person name="Vavikolanu K."/>
            <person name="Mehta A."/>
            <person name="Aluvathingal J."/>
            <person name="Nadendla S."/>
            <person name="Nandy P."/>
            <person name="Geyer C."/>
            <person name="Yan Y."/>
            <person name="Sichtig H."/>
        </authorList>
    </citation>
    <scope>NUCLEOTIDE SEQUENCE [LARGE SCALE GENOMIC DNA]</scope>
    <source>
        <strain evidence="2 3">FDAARGOS_656</strain>
    </source>
</reference>
<name>A0A8H6F3V2_CANAX</name>
<keyword evidence="1" id="KW-0812">Transmembrane</keyword>
<keyword evidence="1" id="KW-0472">Membrane</keyword>
<gene>
    <name evidence="2" type="ORF">FOB64_003618</name>
</gene>
<dbReference type="SUPFAM" id="SSF52058">
    <property type="entry name" value="L domain-like"/>
    <property type="match status" value="1"/>
</dbReference>
<dbReference type="InterPro" id="IPR032675">
    <property type="entry name" value="LRR_dom_sf"/>
</dbReference>
<evidence type="ECO:0000313" key="2">
    <source>
        <dbReference type="EMBL" id="KAF6068981.1"/>
    </source>
</evidence>